<feature type="region of interest" description="Disordered" evidence="1">
    <location>
        <begin position="155"/>
        <end position="206"/>
    </location>
</feature>
<keyword evidence="3" id="KW-1185">Reference proteome</keyword>
<proteinExistence type="predicted"/>
<protein>
    <submittedName>
        <fullName evidence="2">Uncharacterized protein</fullName>
    </submittedName>
</protein>
<dbReference type="Proteomes" id="UP000799538">
    <property type="component" value="Unassembled WGS sequence"/>
</dbReference>
<name>A0A6A6G5U2_9PEZI</name>
<sequence>MSQPAITKFLQRKQRGHIITSVQCTFTSRPLHQPFTQRESPPSMLSPASSIVDLSTELPDPGPHPCAGLDDREDDAGEAAYFRWIERQKYRGRVTTPPIQDDPQNAEKRMSLRTTLRPPSRYREDEELTLDVMKNQASRVAVAAASATSRPALPALNTNVAARGRPRKRSAPLAPRARSLASRRQLSPQSFPSLEPGILPPSKEEKRRADLEAWAIEDDSWGRWGETWDEVGPYADEREVGRAVEARAKRACYWDGKTASQWYRDEMLEQHKRPQGQMHLTRRANVIHVLRTSWRRLSEEVFGEDPEILEEEMMQVYKTFWQ</sequence>
<evidence type="ECO:0000313" key="3">
    <source>
        <dbReference type="Proteomes" id="UP000799538"/>
    </source>
</evidence>
<dbReference type="OrthoDB" id="3915298at2759"/>
<evidence type="ECO:0000256" key="1">
    <source>
        <dbReference type="SAM" id="MobiDB-lite"/>
    </source>
</evidence>
<accession>A0A6A6G5U2</accession>
<evidence type="ECO:0000313" key="2">
    <source>
        <dbReference type="EMBL" id="KAF2220959.1"/>
    </source>
</evidence>
<dbReference type="EMBL" id="ML992511">
    <property type="protein sequence ID" value="KAF2220959.1"/>
    <property type="molecule type" value="Genomic_DNA"/>
</dbReference>
<reference evidence="3" key="1">
    <citation type="journal article" date="2020" name="Stud. Mycol.">
        <title>101 Dothideomycetes genomes: A test case for predicting lifestyles and emergence of pathogens.</title>
        <authorList>
            <person name="Haridas S."/>
            <person name="Albert R."/>
            <person name="Binder M."/>
            <person name="Bloem J."/>
            <person name="LaButti K."/>
            <person name="Salamov A."/>
            <person name="Andreopoulos B."/>
            <person name="Baker S."/>
            <person name="Barry K."/>
            <person name="Bills G."/>
            <person name="Bluhm B."/>
            <person name="Cannon C."/>
            <person name="Castanera R."/>
            <person name="Culley D."/>
            <person name="Daum C."/>
            <person name="Ezra D."/>
            <person name="Gonzalez J."/>
            <person name="Henrissat B."/>
            <person name="Kuo A."/>
            <person name="Liang C."/>
            <person name="Lipzen A."/>
            <person name="Lutzoni F."/>
            <person name="Magnuson J."/>
            <person name="Mondo S."/>
            <person name="Nolan M."/>
            <person name="Ohm R."/>
            <person name="Pangilinan J."/>
            <person name="Park H.-J."/>
            <person name="Ramirez L."/>
            <person name="Alfaro M."/>
            <person name="Sun H."/>
            <person name="Tritt A."/>
            <person name="Yoshinaga Y."/>
            <person name="Zwiers L.-H."/>
            <person name="Turgeon B."/>
            <person name="Goodwin S."/>
            <person name="Spatafora J."/>
            <person name="Crous P."/>
            <person name="Grigoriev I."/>
        </authorList>
    </citation>
    <scope>NUCLEOTIDE SEQUENCE [LARGE SCALE GENOMIC DNA]</scope>
    <source>
        <strain evidence="3">CECT 20119</strain>
    </source>
</reference>
<gene>
    <name evidence="2" type="ORF">BDZ85DRAFT_266067</name>
</gene>
<organism evidence="2 3">
    <name type="scientific">Elsinoe ampelina</name>
    <dbReference type="NCBI Taxonomy" id="302913"/>
    <lineage>
        <taxon>Eukaryota</taxon>
        <taxon>Fungi</taxon>
        <taxon>Dikarya</taxon>
        <taxon>Ascomycota</taxon>
        <taxon>Pezizomycotina</taxon>
        <taxon>Dothideomycetes</taxon>
        <taxon>Dothideomycetidae</taxon>
        <taxon>Myriangiales</taxon>
        <taxon>Elsinoaceae</taxon>
        <taxon>Elsinoe</taxon>
    </lineage>
</organism>
<dbReference type="AlphaFoldDB" id="A0A6A6G5U2"/>
<feature type="compositionally biased region" description="Low complexity" evidence="1">
    <location>
        <begin position="171"/>
        <end position="190"/>
    </location>
</feature>